<dbReference type="EMBL" id="CM000881">
    <property type="protein sequence ID" value="PNT69923.1"/>
    <property type="molecule type" value="Genomic_DNA"/>
</dbReference>
<dbReference type="Proteomes" id="UP000008810">
    <property type="component" value="Chromosome 2"/>
</dbReference>
<gene>
    <name evidence="3" type="ORF">BRADI_2g03108v3</name>
</gene>
<dbReference type="InterPro" id="IPR005379">
    <property type="entry name" value="FDM1-5/IDN2_XH"/>
</dbReference>
<dbReference type="Gramene" id="PNT69923">
    <property type="protein sequence ID" value="PNT69923"/>
    <property type="gene ID" value="BRADI_2g03108v3"/>
</dbReference>
<protein>
    <recommendedName>
        <fullName evidence="2">Factor of DNA methylation 1-5/IDN2 domain-containing protein</fullName>
    </recommendedName>
</protein>
<evidence type="ECO:0000259" key="2">
    <source>
        <dbReference type="Pfam" id="PF03469"/>
    </source>
</evidence>
<dbReference type="GO" id="GO:0080188">
    <property type="term" value="P:gene silencing by siRNA-directed DNA methylation"/>
    <property type="evidence" value="ECO:0007669"/>
    <property type="project" value="InterPro"/>
</dbReference>
<evidence type="ECO:0000313" key="3">
    <source>
        <dbReference type="EMBL" id="PNT69923.1"/>
    </source>
</evidence>
<dbReference type="Pfam" id="PF03469">
    <property type="entry name" value="XH"/>
    <property type="match status" value="1"/>
</dbReference>
<dbReference type="PANTHER" id="PTHR21596:SF49">
    <property type="entry name" value="FACTOR OF DNA METHYLATION 1-5_IDN2 DOMAIN-CONTAINING PROTEIN"/>
    <property type="match status" value="1"/>
</dbReference>
<name>A0A2K2D6M7_BRADI</name>
<sequence>MKEPSCHPFTTIQVDEEDKEVIDDDDSKLQRLRIDYGDSVCYAVKVASLMRIALTDCMSSMSYGTSGKGGRQQLRKWSRAFCSS</sequence>
<reference evidence="4" key="3">
    <citation type="submission" date="2018-08" db="UniProtKB">
        <authorList>
            <consortium name="EnsemblPlants"/>
        </authorList>
    </citation>
    <scope>IDENTIFICATION</scope>
    <source>
        <strain evidence="4">cv. Bd21</strain>
    </source>
</reference>
<dbReference type="EnsemblPlants" id="PNT69923">
    <property type="protein sequence ID" value="PNT69923"/>
    <property type="gene ID" value="BRADI_2g03108v3"/>
</dbReference>
<reference evidence="3" key="2">
    <citation type="submission" date="2017-06" db="EMBL/GenBank/DDBJ databases">
        <title>WGS assembly of Brachypodium distachyon.</title>
        <authorList>
            <consortium name="The International Brachypodium Initiative"/>
            <person name="Lucas S."/>
            <person name="Harmon-Smith M."/>
            <person name="Lail K."/>
            <person name="Tice H."/>
            <person name="Grimwood J."/>
            <person name="Bruce D."/>
            <person name="Barry K."/>
            <person name="Shu S."/>
            <person name="Lindquist E."/>
            <person name="Wang M."/>
            <person name="Pitluck S."/>
            <person name="Vogel J.P."/>
            <person name="Garvin D.F."/>
            <person name="Mockler T.C."/>
            <person name="Schmutz J."/>
            <person name="Rokhsar D."/>
            <person name="Bevan M.W."/>
        </authorList>
    </citation>
    <scope>NUCLEOTIDE SEQUENCE</scope>
    <source>
        <strain evidence="3">Bd21</strain>
    </source>
</reference>
<evidence type="ECO:0000313" key="5">
    <source>
        <dbReference type="Proteomes" id="UP000008810"/>
    </source>
</evidence>
<reference evidence="3 4" key="1">
    <citation type="journal article" date="2010" name="Nature">
        <title>Genome sequencing and analysis of the model grass Brachypodium distachyon.</title>
        <authorList>
            <consortium name="International Brachypodium Initiative"/>
        </authorList>
    </citation>
    <scope>NUCLEOTIDE SEQUENCE [LARGE SCALE GENOMIC DNA]</scope>
    <source>
        <strain evidence="3 4">Bd21</strain>
    </source>
</reference>
<proteinExistence type="predicted"/>
<evidence type="ECO:0000313" key="4">
    <source>
        <dbReference type="EnsemblPlants" id="PNT69923"/>
    </source>
</evidence>
<dbReference type="PANTHER" id="PTHR21596">
    <property type="entry name" value="RIBONUCLEASE P SUBUNIT P38"/>
    <property type="match status" value="1"/>
</dbReference>
<feature type="domain" description="Factor of DNA methylation 1-5/IDN2" evidence="2">
    <location>
        <begin position="2"/>
        <end position="48"/>
    </location>
</feature>
<feature type="region of interest" description="Disordered" evidence="1">
    <location>
        <begin position="63"/>
        <end position="84"/>
    </location>
</feature>
<organism evidence="3">
    <name type="scientific">Brachypodium distachyon</name>
    <name type="common">Purple false brome</name>
    <name type="synonym">Trachynia distachya</name>
    <dbReference type="NCBI Taxonomy" id="15368"/>
    <lineage>
        <taxon>Eukaryota</taxon>
        <taxon>Viridiplantae</taxon>
        <taxon>Streptophyta</taxon>
        <taxon>Embryophyta</taxon>
        <taxon>Tracheophyta</taxon>
        <taxon>Spermatophyta</taxon>
        <taxon>Magnoliopsida</taxon>
        <taxon>Liliopsida</taxon>
        <taxon>Poales</taxon>
        <taxon>Poaceae</taxon>
        <taxon>BOP clade</taxon>
        <taxon>Pooideae</taxon>
        <taxon>Stipodae</taxon>
        <taxon>Brachypodieae</taxon>
        <taxon>Brachypodium</taxon>
    </lineage>
</organism>
<dbReference type="STRING" id="15368.A0A2K2D6M7"/>
<dbReference type="InParanoid" id="A0A2K2D6M7"/>
<evidence type="ECO:0000256" key="1">
    <source>
        <dbReference type="SAM" id="MobiDB-lite"/>
    </source>
</evidence>
<dbReference type="InterPro" id="IPR045177">
    <property type="entry name" value="FDM1-5/IDN2"/>
</dbReference>
<accession>A0A2K2D6M7</accession>
<keyword evidence="5" id="KW-1185">Reference proteome</keyword>
<dbReference type="AlphaFoldDB" id="A0A2K2D6M7"/>